<evidence type="ECO:0000313" key="2">
    <source>
        <dbReference type="EMBL" id="MCZ2720543.1"/>
    </source>
</evidence>
<reference evidence="2" key="1">
    <citation type="submission" date="2022-12" db="EMBL/GenBank/DDBJ databases">
        <title>Marinomonas 15G1-11 sp. nov, isolated from marine algae.</title>
        <authorList>
            <person name="Butt M."/>
            <person name="Choi D.G."/>
            <person name="Kim J.M."/>
            <person name="Lee J.K."/>
            <person name="Baek J.H."/>
            <person name="Jeon C.O."/>
        </authorList>
    </citation>
    <scope>NUCLEOTIDE SEQUENCE</scope>
    <source>
        <strain evidence="2">15G1-11</strain>
    </source>
</reference>
<feature type="signal peptide" evidence="1">
    <location>
        <begin position="1"/>
        <end position="24"/>
    </location>
</feature>
<sequence>MKIKMIASAAIISGNLLYSVAVSAEEAFSSIRLPNFEVGASGGLLSSEQYYGLDVTINMPITRLITTQFLINSDYLVGNSSKQSYSQSEVTGNVFIRNGSGKFGTGLGYKERKPNDEELDKESSTILNLYGDLYFGDLTVGMADTKYEDEIDTFSGQSLKVEYYLDENRKFYLRKEKVIREDILIVGVALQPEKFSNQAGLDLTFETGDDHFYIGLGVSYFFDTHFTLKKRDRDFR</sequence>
<dbReference type="Proteomes" id="UP001149719">
    <property type="component" value="Unassembled WGS sequence"/>
</dbReference>
<name>A0ABT4JRU4_9GAMM</name>
<comment type="caution">
    <text evidence="2">The sequence shown here is derived from an EMBL/GenBank/DDBJ whole genome shotgun (WGS) entry which is preliminary data.</text>
</comment>
<evidence type="ECO:0008006" key="4">
    <source>
        <dbReference type="Google" id="ProtNLM"/>
    </source>
</evidence>
<keyword evidence="1" id="KW-0732">Signal</keyword>
<keyword evidence="3" id="KW-1185">Reference proteome</keyword>
<protein>
    <recommendedName>
        <fullName evidence="4">Transporter</fullName>
    </recommendedName>
</protein>
<dbReference type="RefSeq" id="WP_269122534.1">
    <property type="nucleotide sequence ID" value="NZ_JAPUBN010000007.1"/>
</dbReference>
<evidence type="ECO:0000256" key="1">
    <source>
        <dbReference type="SAM" id="SignalP"/>
    </source>
</evidence>
<accession>A0ABT4JRU4</accession>
<dbReference type="EMBL" id="JAPUBN010000007">
    <property type="protein sequence ID" value="MCZ2720543.1"/>
    <property type="molecule type" value="Genomic_DNA"/>
</dbReference>
<gene>
    <name evidence="2" type="ORF">O1D97_02490</name>
</gene>
<proteinExistence type="predicted"/>
<evidence type="ECO:0000313" key="3">
    <source>
        <dbReference type="Proteomes" id="UP001149719"/>
    </source>
</evidence>
<organism evidence="2 3">
    <name type="scientific">Marinomonas phaeophyticola</name>
    <dbReference type="NCBI Taxonomy" id="3004091"/>
    <lineage>
        <taxon>Bacteria</taxon>
        <taxon>Pseudomonadati</taxon>
        <taxon>Pseudomonadota</taxon>
        <taxon>Gammaproteobacteria</taxon>
        <taxon>Oceanospirillales</taxon>
        <taxon>Oceanospirillaceae</taxon>
        <taxon>Marinomonas</taxon>
    </lineage>
</organism>
<feature type="chain" id="PRO_5047255353" description="Transporter" evidence="1">
    <location>
        <begin position="25"/>
        <end position="236"/>
    </location>
</feature>